<gene>
    <name evidence="1" type="ORF">CEP68_02055</name>
</gene>
<accession>A0A1Z3U514</accession>
<dbReference type="RefSeq" id="WP_088582195.1">
    <property type="nucleotide sequence ID" value="NZ_CP022048.2"/>
</dbReference>
<reference evidence="2" key="1">
    <citation type="submission" date="2017-06" db="EMBL/GenBank/DDBJ databases">
        <title>FDA dAtabase for Regulatory Grade micrObial Sequences (FDA-ARGOS): Supporting development and validation of Infectious Disease Dx tests.</title>
        <authorList>
            <person name="Minogue T."/>
            <person name="Wolcott M."/>
            <person name="Wasieloski L."/>
            <person name="Aguilar W."/>
            <person name="Moore D."/>
            <person name="Tallon L."/>
            <person name="Sadzewicz L."/>
            <person name="Sengamalay N."/>
            <person name="Ott S."/>
            <person name="Godinez A."/>
            <person name="Nagaraj S."/>
            <person name="Nadendla S."/>
            <person name="Geyer C."/>
            <person name="Sichtig H."/>
        </authorList>
    </citation>
    <scope>NUCLEOTIDE SEQUENCE [LARGE SCALE GENOMIC DNA]</scope>
    <source>
        <strain evidence="2">FDAARGOS_289</strain>
    </source>
</reference>
<proteinExistence type="predicted"/>
<sequence>MSNWNDVNRIVARDPGPRDTLVVTYADGRRIDVTTTDRYDDVLSRASELARQTKLAVKVLPMTVIEFANFERMNLSTLFETPESEANLRAIVVQTLREALVAASDQSTREMARDTLNGMGEALS</sequence>
<evidence type="ECO:0000313" key="1">
    <source>
        <dbReference type="EMBL" id="ASE38383.1"/>
    </source>
</evidence>
<dbReference type="AlphaFoldDB" id="A0A1Z3U514"/>
<dbReference type="KEGG" id="bvc:CEP68_02055"/>
<organism evidence="1 2">
    <name type="scientific">Brevundimonas vesicularis</name>
    <name type="common">Pseudomonas vesicularis</name>
    <dbReference type="NCBI Taxonomy" id="41276"/>
    <lineage>
        <taxon>Bacteria</taxon>
        <taxon>Pseudomonadati</taxon>
        <taxon>Pseudomonadota</taxon>
        <taxon>Alphaproteobacteria</taxon>
        <taxon>Caulobacterales</taxon>
        <taxon>Caulobacteraceae</taxon>
        <taxon>Brevundimonas</taxon>
    </lineage>
</organism>
<dbReference type="EMBL" id="CP022048">
    <property type="protein sequence ID" value="ASE38383.1"/>
    <property type="molecule type" value="Genomic_DNA"/>
</dbReference>
<dbReference type="Proteomes" id="UP000197050">
    <property type="component" value="Chromosome"/>
</dbReference>
<protein>
    <submittedName>
        <fullName evidence="1">Uncharacterized protein</fullName>
    </submittedName>
</protein>
<dbReference type="GeneID" id="34014077"/>
<evidence type="ECO:0000313" key="2">
    <source>
        <dbReference type="Proteomes" id="UP000197050"/>
    </source>
</evidence>
<name>A0A1Z3U514_BREVE</name>